<comment type="caution">
    <text evidence="2">The sequence shown here is derived from an EMBL/GenBank/DDBJ whole genome shotgun (WGS) entry which is preliminary data.</text>
</comment>
<name>A0A024P347_9BACI</name>
<dbReference type="InterPro" id="IPR009288">
    <property type="entry name" value="AIG2-like_dom"/>
</dbReference>
<organism evidence="2 3">
    <name type="scientific">Halobacillus karajensis</name>
    <dbReference type="NCBI Taxonomy" id="195088"/>
    <lineage>
        <taxon>Bacteria</taxon>
        <taxon>Bacillati</taxon>
        <taxon>Bacillota</taxon>
        <taxon>Bacilli</taxon>
        <taxon>Bacillales</taxon>
        <taxon>Bacillaceae</taxon>
        <taxon>Halobacillus</taxon>
    </lineage>
</organism>
<evidence type="ECO:0000313" key="3">
    <source>
        <dbReference type="Proteomes" id="UP000028868"/>
    </source>
</evidence>
<sequence>MKVFVYGSLCKYQENHHFLQKSVCLSEQAYVKGSLYTSSLIILS</sequence>
<dbReference type="OrthoDB" id="8538589at2"/>
<dbReference type="SUPFAM" id="SSF110857">
    <property type="entry name" value="Gamma-glutamyl cyclotransferase-like"/>
    <property type="match status" value="1"/>
</dbReference>
<dbReference type="Pfam" id="PF06094">
    <property type="entry name" value="GGACT"/>
    <property type="match status" value="1"/>
</dbReference>
<feature type="domain" description="Gamma-glutamylcyclotransferase AIG2-like" evidence="1">
    <location>
        <begin position="3"/>
        <end position="37"/>
    </location>
</feature>
<accession>A0A024P347</accession>
<reference evidence="3" key="1">
    <citation type="submission" date="2014-03" db="EMBL/GenBank/DDBJ databases">
        <authorList>
            <person name="Urmite Genomes U."/>
        </authorList>
    </citation>
    <scope>NUCLEOTIDE SEQUENCE [LARGE SCALE GENOMIC DNA]</scope>
    <source>
        <strain evidence="3">HD-03</strain>
    </source>
</reference>
<dbReference type="EMBL" id="CCDI010000001">
    <property type="protein sequence ID" value="CDQ22042.1"/>
    <property type="molecule type" value="Genomic_DNA"/>
</dbReference>
<reference evidence="2 3" key="2">
    <citation type="submission" date="2014-05" db="EMBL/GenBank/DDBJ databases">
        <title>Draft genome sequence of Halobacillus karajensis HK-03.</title>
        <authorList>
            <person name="Khelaifia S."/>
            <person name="Croce O."/>
            <person name="Lagier J.C."/>
            <person name="Raoult D."/>
        </authorList>
    </citation>
    <scope>NUCLEOTIDE SEQUENCE [LARGE SCALE GENOMIC DNA]</scope>
    <source>
        <strain evidence="2 3">HD-03</strain>
    </source>
</reference>
<dbReference type="Gene3D" id="3.10.490.10">
    <property type="entry name" value="Gamma-glutamyl cyclotransferase-like"/>
    <property type="match status" value="1"/>
</dbReference>
<gene>
    <name evidence="2" type="primary">ykqA</name>
    <name evidence="2" type="ORF">BN983_00241</name>
</gene>
<keyword evidence="3" id="KW-1185">Reference proteome</keyword>
<dbReference type="Proteomes" id="UP000028868">
    <property type="component" value="Unassembled WGS sequence"/>
</dbReference>
<proteinExistence type="predicted"/>
<dbReference type="RefSeq" id="WP_139254154.1">
    <property type="nucleotide sequence ID" value="NZ_CCDH010000002.1"/>
</dbReference>
<dbReference type="InterPro" id="IPR036568">
    <property type="entry name" value="GGCT-like_sf"/>
</dbReference>
<protein>
    <submittedName>
        <fullName evidence="2">Gamma-glutamylcyclotransferase YkqA</fullName>
    </submittedName>
</protein>
<evidence type="ECO:0000259" key="1">
    <source>
        <dbReference type="Pfam" id="PF06094"/>
    </source>
</evidence>
<evidence type="ECO:0000313" key="2">
    <source>
        <dbReference type="EMBL" id="CDQ22042.1"/>
    </source>
</evidence>
<dbReference type="AlphaFoldDB" id="A0A024P347"/>